<evidence type="ECO:0000313" key="5">
    <source>
        <dbReference type="Proteomes" id="UP001596380"/>
    </source>
</evidence>
<dbReference type="Proteomes" id="UP001596380">
    <property type="component" value="Unassembled WGS sequence"/>
</dbReference>
<dbReference type="InterPro" id="IPR050447">
    <property type="entry name" value="Erg6_SMT_methyltransf"/>
</dbReference>
<accession>A0ABW2CLR9</accession>
<dbReference type="EMBL" id="JBHSXS010000009">
    <property type="protein sequence ID" value="MFC6881633.1"/>
    <property type="molecule type" value="Genomic_DNA"/>
</dbReference>
<keyword evidence="4" id="KW-0489">Methyltransferase</keyword>
<evidence type="ECO:0000259" key="3">
    <source>
        <dbReference type="Pfam" id="PF08241"/>
    </source>
</evidence>
<keyword evidence="1 4" id="KW-0808">Transferase</keyword>
<dbReference type="RefSeq" id="WP_160826932.1">
    <property type="nucleotide sequence ID" value="NZ_JBHSXS010000009.1"/>
</dbReference>
<dbReference type="Pfam" id="PF08241">
    <property type="entry name" value="Methyltransf_11"/>
    <property type="match status" value="1"/>
</dbReference>
<organism evidence="4 5">
    <name type="scientific">Actinomadura yumaensis</name>
    <dbReference type="NCBI Taxonomy" id="111807"/>
    <lineage>
        <taxon>Bacteria</taxon>
        <taxon>Bacillati</taxon>
        <taxon>Actinomycetota</taxon>
        <taxon>Actinomycetes</taxon>
        <taxon>Streptosporangiales</taxon>
        <taxon>Thermomonosporaceae</taxon>
        <taxon>Actinomadura</taxon>
    </lineage>
</organism>
<dbReference type="GO" id="GO:0008168">
    <property type="term" value="F:methyltransferase activity"/>
    <property type="evidence" value="ECO:0007669"/>
    <property type="project" value="UniProtKB-KW"/>
</dbReference>
<dbReference type="SUPFAM" id="SSF53335">
    <property type="entry name" value="S-adenosyl-L-methionine-dependent methyltransferases"/>
    <property type="match status" value="1"/>
</dbReference>
<dbReference type="GO" id="GO:0032259">
    <property type="term" value="P:methylation"/>
    <property type="evidence" value="ECO:0007669"/>
    <property type="project" value="UniProtKB-KW"/>
</dbReference>
<proteinExistence type="predicted"/>
<protein>
    <submittedName>
        <fullName evidence="4">SAM-dependent methyltransferase</fullName>
        <ecNumber evidence="4">2.1.1.-</ecNumber>
    </submittedName>
</protein>
<dbReference type="EC" id="2.1.1.-" evidence="4"/>
<feature type="domain" description="Methyltransferase type 11" evidence="3">
    <location>
        <begin position="71"/>
        <end position="167"/>
    </location>
</feature>
<name>A0ABW2CLR9_9ACTN</name>
<evidence type="ECO:0000256" key="2">
    <source>
        <dbReference type="SAM" id="MobiDB-lite"/>
    </source>
</evidence>
<dbReference type="PANTHER" id="PTHR44068">
    <property type="entry name" value="ZGC:194242"/>
    <property type="match status" value="1"/>
</dbReference>
<sequence length="288" mass="30931">MTSQSAAPATAGQMSDYYSAMGALLQMAWGDNFHFGYWDGPSDTATIDEATDRFTDMLTERLRVGPGDRVLDLGCGVGKPALRIAARTGASVVGVTINARHVELATERARAEGRADQVSFRHADAMDLPFEDGSFDAVLAFESIIHMDRPTVLREVERVLVPGGRLALTDLTPLTDESNTPKSFRSLMGASPGDESPSGQGGDPDIATLISAGAWPGLLSDASLTLDELNDVTEHTQGTFIRLFENFFKYRREFEREHGITVEQVLDSAKSGAPTDGVGCLVVAAHKP</sequence>
<comment type="caution">
    <text evidence="4">The sequence shown here is derived from an EMBL/GenBank/DDBJ whole genome shotgun (WGS) entry which is preliminary data.</text>
</comment>
<dbReference type="PANTHER" id="PTHR44068:SF11">
    <property type="entry name" value="GERANYL DIPHOSPHATE 2-C-METHYLTRANSFERASE"/>
    <property type="match status" value="1"/>
</dbReference>
<keyword evidence="5" id="KW-1185">Reference proteome</keyword>
<reference evidence="5" key="1">
    <citation type="journal article" date="2019" name="Int. J. Syst. Evol. Microbiol.">
        <title>The Global Catalogue of Microorganisms (GCM) 10K type strain sequencing project: providing services to taxonomists for standard genome sequencing and annotation.</title>
        <authorList>
            <consortium name="The Broad Institute Genomics Platform"/>
            <consortium name="The Broad Institute Genome Sequencing Center for Infectious Disease"/>
            <person name="Wu L."/>
            <person name="Ma J."/>
        </authorList>
    </citation>
    <scope>NUCLEOTIDE SEQUENCE [LARGE SCALE GENOMIC DNA]</scope>
    <source>
        <strain evidence="5">JCM 3369</strain>
    </source>
</reference>
<evidence type="ECO:0000313" key="4">
    <source>
        <dbReference type="EMBL" id="MFC6881633.1"/>
    </source>
</evidence>
<gene>
    <name evidence="4" type="ORF">ACFQKB_17880</name>
</gene>
<evidence type="ECO:0000256" key="1">
    <source>
        <dbReference type="ARBA" id="ARBA00022679"/>
    </source>
</evidence>
<dbReference type="InterPro" id="IPR029063">
    <property type="entry name" value="SAM-dependent_MTases_sf"/>
</dbReference>
<dbReference type="CDD" id="cd02440">
    <property type="entry name" value="AdoMet_MTases"/>
    <property type="match status" value="1"/>
</dbReference>
<dbReference type="InterPro" id="IPR013216">
    <property type="entry name" value="Methyltransf_11"/>
</dbReference>
<feature type="region of interest" description="Disordered" evidence="2">
    <location>
        <begin position="171"/>
        <end position="207"/>
    </location>
</feature>
<dbReference type="Gene3D" id="3.40.50.150">
    <property type="entry name" value="Vaccinia Virus protein VP39"/>
    <property type="match status" value="1"/>
</dbReference>